<comment type="caution">
    <text evidence="1">The sequence shown here is derived from an EMBL/GenBank/DDBJ whole genome shotgun (WGS) entry which is preliminary data.</text>
</comment>
<gene>
    <name evidence="1" type="ORF">H8S64_14450</name>
</gene>
<dbReference type="Proteomes" id="UP000646484">
    <property type="component" value="Unassembled WGS sequence"/>
</dbReference>
<reference evidence="1 2" key="1">
    <citation type="submission" date="2020-08" db="EMBL/GenBank/DDBJ databases">
        <title>Genome public.</title>
        <authorList>
            <person name="Liu C."/>
            <person name="Sun Q."/>
        </authorList>
    </citation>
    <scope>NUCLEOTIDE SEQUENCE [LARGE SCALE GENOMIC DNA]</scope>
    <source>
        <strain evidence="1 2">NSJ-56</strain>
    </source>
</reference>
<evidence type="ECO:0000313" key="2">
    <source>
        <dbReference type="Proteomes" id="UP000646484"/>
    </source>
</evidence>
<keyword evidence="2" id="KW-1185">Reference proteome</keyword>
<proteinExistence type="predicted"/>
<dbReference type="RefSeq" id="WP_186976923.1">
    <property type="nucleotide sequence ID" value="NZ_JACOOH010000006.1"/>
</dbReference>
<name>A0ABR7D300_9BACT</name>
<organism evidence="1 2">
    <name type="scientific">Butyricimonas hominis</name>
    <dbReference type="NCBI Taxonomy" id="2763032"/>
    <lineage>
        <taxon>Bacteria</taxon>
        <taxon>Pseudomonadati</taxon>
        <taxon>Bacteroidota</taxon>
        <taxon>Bacteroidia</taxon>
        <taxon>Bacteroidales</taxon>
        <taxon>Odoribacteraceae</taxon>
        <taxon>Butyricimonas</taxon>
    </lineage>
</organism>
<sequence length="214" mass="24123">MVEIKSGALLGAHGRYQGMVIFQKGKKTYGRALPSYDGNADSPSRKVQNARLAAAVTHYQTIKETFLYHAWRMEATRREVISGYNLFLKENIKAYNTDYTVGDFRLLTLVPGALQVPFRMQQQEAPAGVLSITWEASPWVSRQRNKDTFMLAVIYDDEPFRVEIIENTGITRLDGTATIPLAKAGAGKAHIYAFFTNEARDAFTNNVYFNVKLE</sequence>
<protein>
    <submittedName>
        <fullName evidence="1">Uncharacterized protein</fullName>
    </submittedName>
</protein>
<evidence type="ECO:0000313" key="1">
    <source>
        <dbReference type="EMBL" id="MBC5622299.1"/>
    </source>
</evidence>
<dbReference type="EMBL" id="JACOOH010000006">
    <property type="protein sequence ID" value="MBC5622299.1"/>
    <property type="molecule type" value="Genomic_DNA"/>
</dbReference>
<accession>A0ABR7D300</accession>